<dbReference type="PANTHER" id="PTHR40266">
    <property type="entry name" value="TOXIN HIGB-1"/>
    <property type="match status" value="1"/>
</dbReference>
<reference evidence="1" key="1">
    <citation type="submission" date="2019-08" db="EMBL/GenBank/DDBJ databases">
        <authorList>
            <person name="Kucharzyk K."/>
            <person name="Murdoch R.W."/>
            <person name="Higgins S."/>
            <person name="Loffler F."/>
        </authorList>
    </citation>
    <scope>NUCLEOTIDE SEQUENCE</scope>
</reference>
<dbReference type="EMBL" id="VSSQ01088635">
    <property type="protein sequence ID" value="MPN35198.1"/>
    <property type="molecule type" value="Genomic_DNA"/>
</dbReference>
<protein>
    <submittedName>
        <fullName evidence="1">Toxin HigB-1</fullName>
    </submittedName>
</protein>
<dbReference type="SUPFAM" id="SSF143011">
    <property type="entry name" value="RelE-like"/>
    <property type="match status" value="1"/>
</dbReference>
<dbReference type="InterPro" id="IPR035093">
    <property type="entry name" value="RelE/ParE_toxin_dom_sf"/>
</dbReference>
<dbReference type="Gene3D" id="3.30.2310.20">
    <property type="entry name" value="RelE-like"/>
    <property type="match status" value="1"/>
</dbReference>
<organism evidence="1">
    <name type="scientific">bioreactor metagenome</name>
    <dbReference type="NCBI Taxonomy" id="1076179"/>
    <lineage>
        <taxon>unclassified sequences</taxon>
        <taxon>metagenomes</taxon>
        <taxon>ecological metagenomes</taxon>
    </lineage>
</organism>
<proteinExistence type="predicted"/>
<sequence>MIRSFSDSRTEHAYHRLFDKRLPQDIAKHIYLKLKSLDSALTINDVRIPPSNHLELLLGCGLQRYSIRVNNQWRICFTWKEETAEAWDVQLVDYH</sequence>
<dbReference type="AlphaFoldDB" id="A0A645H893"/>
<name>A0A645H893_9ZZZZ</name>
<dbReference type="InterPro" id="IPR007711">
    <property type="entry name" value="HigB-1"/>
</dbReference>
<accession>A0A645H893</accession>
<comment type="caution">
    <text evidence="1">The sequence shown here is derived from an EMBL/GenBank/DDBJ whole genome shotgun (WGS) entry which is preliminary data.</text>
</comment>
<gene>
    <name evidence="1" type="primary">higB-1_4</name>
    <name evidence="1" type="ORF">SDC9_182695</name>
</gene>
<evidence type="ECO:0000313" key="1">
    <source>
        <dbReference type="EMBL" id="MPN35198.1"/>
    </source>
</evidence>
<dbReference type="Pfam" id="PF05015">
    <property type="entry name" value="HigB-like_toxin"/>
    <property type="match status" value="1"/>
</dbReference>
<dbReference type="PANTHER" id="PTHR40266:SF2">
    <property type="entry name" value="TOXIN HIGB-1"/>
    <property type="match status" value="1"/>
</dbReference>